<dbReference type="PANTHER" id="PTHR11228">
    <property type="entry name" value="RADICAL SAM DOMAIN PROTEIN"/>
    <property type="match status" value="1"/>
</dbReference>
<comment type="caution">
    <text evidence="6">The sequence shown here is derived from an EMBL/GenBank/DDBJ whole genome shotgun (WGS) entry which is preliminary data.</text>
</comment>
<keyword evidence="1" id="KW-0949">S-adenosyl-L-methionine</keyword>
<keyword evidence="7" id="KW-1185">Reference proteome</keyword>
<keyword evidence="3" id="KW-0408">Iron</keyword>
<dbReference type="InterPro" id="IPR006638">
    <property type="entry name" value="Elp3/MiaA/NifB-like_rSAM"/>
</dbReference>
<dbReference type="Gene3D" id="3.20.20.70">
    <property type="entry name" value="Aldolase class I"/>
    <property type="match status" value="1"/>
</dbReference>
<feature type="domain" description="Radical SAM core" evidence="5">
    <location>
        <begin position="94"/>
        <end position="302"/>
    </location>
</feature>
<evidence type="ECO:0000256" key="2">
    <source>
        <dbReference type="ARBA" id="ARBA00022723"/>
    </source>
</evidence>
<keyword evidence="2" id="KW-0479">Metal-binding</keyword>
<dbReference type="SFLD" id="SFLDG01386">
    <property type="entry name" value="main_SPASM_domain-containing"/>
    <property type="match status" value="1"/>
</dbReference>
<dbReference type="SFLD" id="SFLDS00029">
    <property type="entry name" value="Radical_SAM"/>
    <property type="match status" value="1"/>
</dbReference>
<evidence type="ECO:0000256" key="4">
    <source>
        <dbReference type="ARBA" id="ARBA00023014"/>
    </source>
</evidence>
<evidence type="ECO:0000313" key="6">
    <source>
        <dbReference type="EMBL" id="MDF0590629.1"/>
    </source>
</evidence>
<evidence type="ECO:0000313" key="7">
    <source>
        <dbReference type="Proteomes" id="UP001220010"/>
    </source>
</evidence>
<accession>A0ABT5X7F3</accession>
<dbReference type="SFLD" id="SFLDG01067">
    <property type="entry name" value="SPASM/twitch_domain_containing"/>
    <property type="match status" value="1"/>
</dbReference>
<dbReference type="InterPro" id="IPR023885">
    <property type="entry name" value="4Fe4S-binding_SPASM_dom"/>
</dbReference>
<dbReference type="CDD" id="cd01335">
    <property type="entry name" value="Radical_SAM"/>
    <property type="match status" value="1"/>
</dbReference>
<dbReference type="EMBL" id="JARFPK010000016">
    <property type="protein sequence ID" value="MDF0590629.1"/>
    <property type="molecule type" value="Genomic_DNA"/>
</dbReference>
<dbReference type="SMART" id="SM00729">
    <property type="entry name" value="Elp3"/>
    <property type="match status" value="1"/>
</dbReference>
<keyword evidence="4" id="KW-0411">Iron-sulfur</keyword>
<dbReference type="RefSeq" id="WP_316966378.1">
    <property type="nucleotide sequence ID" value="NZ_JARFPK010000016.1"/>
</dbReference>
<dbReference type="InterPro" id="IPR050377">
    <property type="entry name" value="Radical_SAM_PqqE_MftC-like"/>
</dbReference>
<dbReference type="PANTHER" id="PTHR11228:SF7">
    <property type="entry name" value="PQQA PEPTIDE CYCLASE"/>
    <property type="match status" value="1"/>
</dbReference>
<dbReference type="InterPro" id="IPR013785">
    <property type="entry name" value="Aldolase_TIM"/>
</dbReference>
<protein>
    <submittedName>
        <fullName evidence="6">Radical SAM protein</fullName>
    </submittedName>
</protein>
<evidence type="ECO:0000256" key="3">
    <source>
        <dbReference type="ARBA" id="ARBA00023004"/>
    </source>
</evidence>
<organism evidence="6 7">
    <name type="scientific">Candidatus Methanocrinis natronophilus</name>
    <dbReference type="NCBI Taxonomy" id="3033396"/>
    <lineage>
        <taxon>Archaea</taxon>
        <taxon>Methanobacteriati</taxon>
        <taxon>Methanobacteriota</taxon>
        <taxon>Stenosarchaea group</taxon>
        <taxon>Methanomicrobia</taxon>
        <taxon>Methanotrichales</taxon>
        <taxon>Methanotrichaceae</taxon>
        <taxon>Methanocrinis</taxon>
    </lineage>
</organism>
<proteinExistence type="predicted"/>
<dbReference type="Pfam" id="PF04055">
    <property type="entry name" value="Radical_SAM"/>
    <property type="match status" value="1"/>
</dbReference>
<gene>
    <name evidence="6" type="ORF">P0O15_05505</name>
</gene>
<reference evidence="6 7" key="1">
    <citation type="submission" date="2023-03" db="EMBL/GenBank/DDBJ databases">
        <title>WGS of Methanotrichaceae archaeon Mx.</title>
        <authorList>
            <person name="Sorokin D.Y."/>
            <person name="Merkel A.Y."/>
        </authorList>
    </citation>
    <scope>NUCLEOTIDE SEQUENCE [LARGE SCALE GENOMIC DNA]</scope>
    <source>
        <strain evidence="6 7">Mx</strain>
    </source>
</reference>
<dbReference type="SUPFAM" id="SSF102114">
    <property type="entry name" value="Radical SAM enzymes"/>
    <property type="match status" value="1"/>
</dbReference>
<sequence length="374" mass="40912">MATDWGVRGGPRRYNLTSGPLLRAEASVVEGRVRLEAAGPLSRLPIVKSALKIADGQIPVMGGERLILSTWSPPIPSRAFDRLARSYLKATFGLRTPDQVTISVTEDCPNRCLHCALPDTGRDHRLEPEEVEDVVGQVLDLGTTLVIFDGGEPTTYRELPDLVRAVDDRAVSTIFTSGAGFTERLASDLKEAGLYAVNVSLDSAAEAEHDRMRGRAGAFRDAMKAVENALEAGLLVDLYVVLRRDNVSEIEEIHSLAAGIGADELTLFEVVPTGRWAGEDGSTLTEEDHAIIEEFVSVAPPPRIFSVPAAFREFGCFAGRNWMHITPEGEVYPCACLPEVVGNVRRESVRRIWQKMAKLPHRGRSTCPARRSKS</sequence>
<dbReference type="InterPro" id="IPR007197">
    <property type="entry name" value="rSAM"/>
</dbReference>
<evidence type="ECO:0000256" key="1">
    <source>
        <dbReference type="ARBA" id="ARBA00022691"/>
    </source>
</evidence>
<name>A0ABT5X7F3_9EURY</name>
<dbReference type="Pfam" id="PF13186">
    <property type="entry name" value="SPASM"/>
    <property type="match status" value="1"/>
</dbReference>
<dbReference type="InterPro" id="IPR058240">
    <property type="entry name" value="rSAM_sf"/>
</dbReference>
<dbReference type="PROSITE" id="PS51918">
    <property type="entry name" value="RADICAL_SAM"/>
    <property type="match status" value="1"/>
</dbReference>
<dbReference type="Proteomes" id="UP001220010">
    <property type="component" value="Unassembled WGS sequence"/>
</dbReference>
<evidence type="ECO:0000259" key="5">
    <source>
        <dbReference type="PROSITE" id="PS51918"/>
    </source>
</evidence>